<proteinExistence type="predicted"/>
<dbReference type="HOGENOM" id="CLU_2733414_0_0_9"/>
<evidence type="ECO:0000256" key="1">
    <source>
        <dbReference type="SAM" id="MobiDB-lite"/>
    </source>
</evidence>
<dbReference type="OrthoDB" id="1799374at2"/>
<dbReference type="RefSeq" id="WP_014826805.1">
    <property type="nucleotide sequence ID" value="NC_018068.1"/>
</dbReference>
<sequence>MFWRQRQYYHSHGLFFILSLVAAFILGRKSEQYGYTIVSRGHGYSNSDSDSDENNEMDMMGDSQSENTYQS</sequence>
<accession>I4D4S5</accession>
<evidence type="ECO:0000313" key="2">
    <source>
        <dbReference type="EMBL" id="AFM40799.1"/>
    </source>
</evidence>
<dbReference type="KEGG" id="dai:Desaci_1812"/>
<evidence type="ECO:0000313" key="3">
    <source>
        <dbReference type="Proteomes" id="UP000002892"/>
    </source>
</evidence>
<reference evidence="2 3" key="1">
    <citation type="journal article" date="2012" name="J. Bacteriol.">
        <title>Complete genome sequences of Desulfosporosinus orientis DSM765T, Desulfosporosinus youngiae DSM17734T, Desulfosporosinus meridiei DSM13257T, and Desulfosporosinus acidiphilus DSM22704T.</title>
        <authorList>
            <person name="Pester M."/>
            <person name="Brambilla E."/>
            <person name="Alazard D."/>
            <person name="Rattei T."/>
            <person name="Weinmaier T."/>
            <person name="Han J."/>
            <person name="Lucas S."/>
            <person name="Lapidus A."/>
            <person name="Cheng J.F."/>
            <person name="Goodwin L."/>
            <person name="Pitluck S."/>
            <person name="Peters L."/>
            <person name="Ovchinnikova G."/>
            <person name="Teshima H."/>
            <person name="Detter J.C."/>
            <person name="Han C.S."/>
            <person name="Tapia R."/>
            <person name="Land M.L."/>
            <person name="Hauser L."/>
            <person name="Kyrpides N.C."/>
            <person name="Ivanova N.N."/>
            <person name="Pagani I."/>
            <person name="Huntmann M."/>
            <person name="Wei C.L."/>
            <person name="Davenport K.W."/>
            <person name="Daligault H."/>
            <person name="Chain P.S."/>
            <person name="Chen A."/>
            <person name="Mavromatis K."/>
            <person name="Markowitz V."/>
            <person name="Szeto E."/>
            <person name="Mikhailova N."/>
            <person name="Pati A."/>
            <person name="Wagner M."/>
            <person name="Woyke T."/>
            <person name="Ollivier B."/>
            <person name="Klenk H.P."/>
            <person name="Spring S."/>
            <person name="Loy A."/>
        </authorList>
    </citation>
    <scope>NUCLEOTIDE SEQUENCE [LARGE SCALE GENOMIC DNA]</scope>
    <source>
        <strain evidence="3">DSM 22704 / JCM 16185 / SJ4</strain>
    </source>
</reference>
<name>I4D4S5_DESAJ</name>
<organism evidence="2 3">
    <name type="scientific">Desulfosporosinus acidiphilus (strain DSM 22704 / JCM 16185 / SJ4)</name>
    <dbReference type="NCBI Taxonomy" id="646529"/>
    <lineage>
        <taxon>Bacteria</taxon>
        <taxon>Bacillati</taxon>
        <taxon>Bacillota</taxon>
        <taxon>Clostridia</taxon>
        <taxon>Eubacteriales</taxon>
        <taxon>Desulfitobacteriaceae</taxon>
        <taxon>Desulfosporosinus</taxon>
    </lineage>
</organism>
<dbReference type="EMBL" id="CP003639">
    <property type="protein sequence ID" value="AFM40799.1"/>
    <property type="molecule type" value="Genomic_DNA"/>
</dbReference>
<dbReference type="Proteomes" id="UP000002892">
    <property type="component" value="Chromosome"/>
</dbReference>
<dbReference type="AlphaFoldDB" id="I4D4S5"/>
<protein>
    <submittedName>
        <fullName evidence="2">Uncharacterized protein</fullName>
    </submittedName>
</protein>
<dbReference type="STRING" id="646529.Desaci_1812"/>
<feature type="region of interest" description="Disordered" evidence="1">
    <location>
        <begin position="40"/>
        <end position="71"/>
    </location>
</feature>
<gene>
    <name evidence="2" type="ordered locus">Desaci_1812</name>
</gene>
<keyword evidence="3" id="KW-1185">Reference proteome</keyword>